<reference evidence="1" key="2">
    <citation type="submission" date="2015-06" db="UniProtKB">
        <authorList>
            <consortium name="EnsemblPlants"/>
        </authorList>
    </citation>
    <scope>IDENTIFICATION</scope>
    <source>
        <strain evidence="1">DM1-3 516 R44</strain>
    </source>
</reference>
<dbReference type="EnsemblPlants" id="PGSC0003DMT400088187">
    <property type="protein sequence ID" value="PGSC0003DMT400088187"/>
    <property type="gene ID" value="PGSC0003DMG400037758"/>
</dbReference>
<protein>
    <submittedName>
        <fullName evidence="1">Uncharacterized protein</fullName>
    </submittedName>
</protein>
<evidence type="ECO:0000313" key="2">
    <source>
        <dbReference type="Proteomes" id="UP000011115"/>
    </source>
</evidence>
<reference evidence="2" key="1">
    <citation type="journal article" date="2011" name="Nature">
        <title>Genome sequence and analysis of the tuber crop potato.</title>
        <authorList>
            <consortium name="The Potato Genome Sequencing Consortium"/>
        </authorList>
    </citation>
    <scope>NUCLEOTIDE SEQUENCE [LARGE SCALE GENOMIC DNA]</scope>
    <source>
        <strain evidence="2">cv. DM1-3 516 R44</strain>
    </source>
</reference>
<proteinExistence type="predicted"/>
<sequence length="128" mass="14420">MNEGYIGIDCNDPNRRYLGKTKFQEILGLCPARAAALGWGKLALKRDKSGVAFRHTNLNRLPRFGIIMGSVATFRHNIWIGYHIPINEALDVDPGYLYLHHKRCRPNGISTLNVRACEGKTKNDISLN</sequence>
<evidence type="ECO:0000313" key="1">
    <source>
        <dbReference type="EnsemblPlants" id="PGSC0003DMT400088187"/>
    </source>
</evidence>
<dbReference type="Gramene" id="PGSC0003DMT400088187">
    <property type="protein sequence ID" value="PGSC0003DMT400088187"/>
    <property type="gene ID" value="PGSC0003DMG400037758"/>
</dbReference>
<dbReference type="PaxDb" id="4113-PGSC0003DMT400088187"/>
<accession>M1DFE7</accession>
<keyword evidence="2" id="KW-1185">Reference proteome</keyword>
<dbReference type="AlphaFoldDB" id="M1DFE7"/>
<dbReference type="Proteomes" id="UP000011115">
    <property type="component" value="Unassembled WGS sequence"/>
</dbReference>
<name>M1DFE7_SOLTU</name>
<organism evidence="1 2">
    <name type="scientific">Solanum tuberosum</name>
    <name type="common">Potato</name>
    <dbReference type="NCBI Taxonomy" id="4113"/>
    <lineage>
        <taxon>Eukaryota</taxon>
        <taxon>Viridiplantae</taxon>
        <taxon>Streptophyta</taxon>
        <taxon>Embryophyta</taxon>
        <taxon>Tracheophyta</taxon>
        <taxon>Spermatophyta</taxon>
        <taxon>Magnoliopsida</taxon>
        <taxon>eudicotyledons</taxon>
        <taxon>Gunneridae</taxon>
        <taxon>Pentapetalae</taxon>
        <taxon>asterids</taxon>
        <taxon>lamiids</taxon>
        <taxon>Solanales</taxon>
        <taxon>Solanaceae</taxon>
        <taxon>Solanoideae</taxon>
        <taxon>Solaneae</taxon>
        <taxon>Solanum</taxon>
    </lineage>
</organism>
<dbReference type="InParanoid" id="M1DFE7"/>
<dbReference type="HOGENOM" id="CLU_1963458_0_0_1"/>